<keyword evidence="1" id="KW-0328">Glycosyltransferase</keyword>
<dbReference type="SUPFAM" id="SSF53756">
    <property type="entry name" value="UDP-Glycosyltransferase/glycogen phosphorylase"/>
    <property type="match status" value="1"/>
</dbReference>
<protein>
    <submittedName>
        <fullName evidence="4">Glycosyltransferase</fullName>
    </submittedName>
</protein>
<dbReference type="AlphaFoldDB" id="A0A7C1GRG9"/>
<evidence type="ECO:0000313" key="4">
    <source>
        <dbReference type="EMBL" id="HDP76921.1"/>
    </source>
</evidence>
<evidence type="ECO:0000259" key="3">
    <source>
        <dbReference type="Pfam" id="PF00534"/>
    </source>
</evidence>
<name>A0A7C1GRG9_9BACT</name>
<dbReference type="PANTHER" id="PTHR12526">
    <property type="entry name" value="GLYCOSYLTRANSFERASE"/>
    <property type="match status" value="1"/>
</dbReference>
<evidence type="ECO:0000256" key="1">
    <source>
        <dbReference type="ARBA" id="ARBA00022676"/>
    </source>
</evidence>
<evidence type="ECO:0000256" key="2">
    <source>
        <dbReference type="ARBA" id="ARBA00022679"/>
    </source>
</evidence>
<dbReference type="Gene3D" id="3.40.50.2000">
    <property type="entry name" value="Glycogen Phosphorylase B"/>
    <property type="match status" value="1"/>
</dbReference>
<reference evidence="4" key="1">
    <citation type="journal article" date="2020" name="mSystems">
        <title>Genome- and Community-Level Interaction Insights into Carbon Utilization and Element Cycling Functions of Hydrothermarchaeota in Hydrothermal Sediment.</title>
        <authorList>
            <person name="Zhou Z."/>
            <person name="Liu Y."/>
            <person name="Xu W."/>
            <person name="Pan J."/>
            <person name="Luo Z.H."/>
            <person name="Li M."/>
        </authorList>
    </citation>
    <scope>NUCLEOTIDE SEQUENCE [LARGE SCALE GENOMIC DNA]</scope>
    <source>
        <strain evidence="4">SpSt-1179</strain>
    </source>
</reference>
<dbReference type="Pfam" id="PF00534">
    <property type="entry name" value="Glycos_transf_1"/>
    <property type="match status" value="1"/>
</dbReference>
<accession>A0A7C1GRG9</accession>
<comment type="caution">
    <text evidence="4">The sequence shown here is derived from an EMBL/GenBank/DDBJ whole genome shotgun (WGS) entry which is preliminary data.</text>
</comment>
<dbReference type="InterPro" id="IPR001296">
    <property type="entry name" value="Glyco_trans_1"/>
</dbReference>
<gene>
    <name evidence="4" type="ORF">ENN47_01805</name>
</gene>
<keyword evidence="2" id="KW-0808">Transferase</keyword>
<sequence>MHIIVSGLEKFARLNPSKKICWTHIGSGPLITQLLDEARILDGRSNIHYKLLGRLDHEQVFSYFENNPVDVLINTSSSEGLPVSIMEAMSFGIPIIATDVGGTSELVTDKTGVLIPGDCSAEDVSEALNSISKKSRSTDFRIEVRNAWKSKVNAQENFTNFAEQLNSISEHKTD</sequence>
<dbReference type="GO" id="GO:0016757">
    <property type="term" value="F:glycosyltransferase activity"/>
    <property type="evidence" value="ECO:0007669"/>
    <property type="project" value="UniProtKB-KW"/>
</dbReference>
<dbReference type="EMBL" id="DSBT01000056">
    <property type="protein sequence ID" value="HDP76921.1"/>
    <property type="molecule type" value="Genomic_DNA"/>
</dbReference>
<proteinExistence type="predicted"/>
<dbReference type="PANTHER" id="PTHR12526:SF629">
    <property type="entry name" value="TEICHURONIC ACID BIOSYNTHESIS GLYCOSYLTRANSFERASE TUAH-RELATED"/>
    <property type="match status" value="1"/>
</dbReference>
<organism evidence="4">
    <name type="scientific">Mesotoga infera</name>
    <dbReference type="NCBI Taxonomy" id="1236046"/>
    <lineage>
        <taxon>Bacteria</taxon>
        <taxon>Thermotogati</taxon>
        <taxon>Thermotogota</taxon>
        <taxon>Thermotogae</taxon>
        <taxon>Kosmotogales</taxon>
        <taxon>Kosmotogaceae</taxon>
        <taxon>Mesotoga</taxon>
    </lineage>
</organism>
<feature type="domain" description="Glycosyl transferase family 1" evidence="3">
    <location>
        <begin position="46"/>
        <end position="139"/>
    </location>
</feature>
<dbReference type="Proteomes" id="UP000886198">
    <property type="component" value="Unassembled WGS sequence"/>
</dbReference>